<evidence type="ECO:0008006" key="4">
    <source>
        <dbReference type="Google" id="ProtNLM"/>
    </source>
</evidence>
<feature type="transmembrane region" description="Helical" evidence="1">
    <location>
        <begin position="20"/>
        <end position="45"/>
    </location>
</feature>
<name>A0A516SD32_9NEIS</name>
<keyword evidence="1" id="KW-0812">Transmembrane</keyword>
<accession>A0A516SD32</accession>
<evidence type="ECO:0000313" key="2">
    <source>
        <dbReference type="EMBL" id="QDQ26057.1"/>
    </source>
</evidence>
<keyword evidence="3" id="KW-1185">Reference proteome</keyword>
<dbReference type="RefSeq" id="WP_144277456.1">
    <property type="nucleotide sequence ID" value="NZ_CP041730.1"/>
</dbReference>
<dbReference type="KEGG" id="cari:FNU76_06675"/>
<dbReference type="OrthoDB" id="5405464at2"/>
<dbReference type="AlphaFoldDB" id="A0A516SD32"/>
<feature type="transmembrane region" description="Helical" evidence="1">
    <location>
        <begin position="66"/>
        <end position="99"/>
    </location>
</feature>
<keyword evidence="1" id="KW-1133">Transmembrane helix</keyword>
<reference evidence="3" key="1">
    <citation type="submission" date="2019-07" db="EMBL/GenBank/DDBJ databases">
        <title>Chitinimonas sp. nov., isolated from Ny-Alesund, arctica soil.</title>
        <authorList>
            <person name="Xu Q."/>
            <person name="Peng F."/>
        </authorList>
    </citation>
    <scope>NUCLEOTIDE SEQUENCE [LARGE SCALE GENOMIC DNA]</scope>
    <source>
        <strain evidence="3">R3-44</strain>
    </source>
</reference>
<organism evidence="2 3">
    <name type="scientific">Chitinimonas arctica</name>
    <dbReference type="NCBI Taxonomy" id="2594795"/>
    <lineage>
        <taxon>Bacteria</taxon>
        <taxon>Pseudomonadati</taxon>
        <taxon>Pseudomonadota</taxon>
        <taxon>Betaproteobacteria</taxon>
        <taxon>Neisseriales</taxon>
        <taxon>Chitinibacteraceae</taxon>
        <taxon>Chitinimonas</taxon>
    </lineage>
</organism>
<evidence type="ECO:0000256" key="1">
    <source>
        <dbReference type="SAM" id="Phobius"/>
    </source>
</evidence>
<dbReference type="EMBL" id="CP041730">
    <property type="protein sequence ID" value="QDQ26057.1"/>
    <property type="molecule type" value="Genomic_DNA"/>
</dbReference>
<sequence>MTQTILVEAQEKSLKQLAIVAYVLLGISLFTALPTGLVGLIIAHLKRGEARDTWLASHFDFVIQTFWLSVVGFIIAGVLFCTIIGIPLAILLCAAVWLWTLYRVVKGALALNDNQEVAI</sequence>
<dbReference type="Proteomes" id="UP000317550">
    <property type="component" value="Chromosome"/>
</dbReference>
<evidence type="ECO:0000313" key="3">
    <source>
        <dbReference type="Proteomes" id="UP000317550"/>
    </source>
</evidence>
<keyword evidence="1" id="KW-0472">Membrane</keyword>
<gene>
    <name evidence="2" type="ORF">FNU76_06675</name>
</gene>
<proteinExistence type="predicted"/>
<protein>
    <recommendedName>
        <fullName evidence="4">DUF4870 domain-containing protein</fullName>
    </recommendedName>
</protein>